<gene>
    <name evidence="2" type="ORF">I5M32_14430</name>
</gene>
<evidence type="ECO:0000313" key="2">
    <source>
        <dbReference type="EMBL" id="MBK0384162.1"/>
    </source>
</evidence>
<reference evidence="2 3" key="1">
    <citation type="submission" date="2020-12" db="EMBL/GenBank/DDBJ databases">
        <title>Bacterial novel species Pedobacter sp. SD-b isolated from soil.</title>
        <authorList>
            <person name="Jung H.-Y."/>
        </authorList>
    </citation>
    <scope>NUCLEOTIDE SEQUENCE [LARGE SCALE GENOMIC DNA]</scope>
    <source>
        <strain evidence="2 3">SD-b</strain>
    </source>
</reference>
<evidence type="ECO:0000259" key="1">
    <source>
        <dbReference type="Pfam" id="PF16409"/>
    </source>
</evidence>
<comment type="caution">
    <text evidence="2">The sequence shown here is derived from an EMBL/GenBank/DDBJ whole genome shotgun (WGS) entry which is preliminary data.</text>
</comment>
<dbReference type="Pfam" id="PF16409">
    <property type="entry name" value="DUF5017"/>
    <property type="match status" value="1"/>
</dbReference>
<dbReference type="Proteomes" id="UP000660024">
    <property type="component" value="Unassembled WGS sequence"/>
</dbReference>
<protein>
    <submittedName>
        <fullName evidence="2">DUF5017 domain-containing protein</fullName>
    </submittedName>
</protein>
<organism evidence="2 3">
    <name type="scientific">Pedobacter segetis</name>
    <dbReference type="NCBI Taxonomy" id="2793069"/>
    <lineage>
        <taxon>Bacteria</taxon>
        <taxon>Pseudomonadati</taxon>
        <taxon>Bacteroidota</taxon>
        <taxon>Sphingobacteriia</taxon>
        <taxon>Sphingobacteriales</taxon>
        <taxon>Sphingobacteriaceae</taxon>
        <taxon>Pedobacter</taxon>
    </lineage>
</organism>
<dbReference type="InterPro" id="IPR032185">
    <property type="entry name" value="DUF5017"/>
</dbReference>
<keyword evidence="3" id="KW-1185">Reference proteome</keyword>
<feature type="domain" description="DUF5017" evidence="1">
    <location>
        <begin position="17"/>
        <end position="192"/>
    </location>
</feature>
<dbReference type="RefSeq" id="WP_200587619.1">
    <property type="nucleotide sequence ID" value="NZ_JAEHFY010000023.1"/>
</dbReference>
<dbReference type="EMBL" id="JAEHFY010000023">
    <property type="protein sequence ID" value="MBK0384162.1"/>
    <property type="molecule type" value="Genomic_DNA"/>
</dbReference>
<proteinExistence type="predicted"/>
<accession>A0ABS1BN19</accession>
<sequence>MKKLTIILLGFIAVITACNKKEVTQLSFDVSSDKTKIKVGDTLTYSFSGNANFVTYYSGEAGSNYANKERITADGTPTLEFTSYKQYGTQENTLNLLASTNFGGVYTDSAIRVATWTDITNSANLSTGTDNTPSGPIDLSAFKGDKPVFIAFKYNGTTGSTQRTWTIKNLSIDNYVTDGSKINIANIANAGWRSVKIAPSPKSWSISSTQLQFAGGTATTDSNVGWVITQPLFLNKVAPDIGLSLKSFSNSLESYQKVFTQAGVYKTTFVATNSTIYGSETVVKQIEITVE</sequence>
<evidence type="ECO:0000313" key="3">
    <source>
        <dbReference type="Proteomes" id="UP000660024"/>
    </source>
</evidence>
<name>A0ABS1BN19_9SPHI</name>
<dbReference type="PROSITE" id="PS51257">
    <property type="entry name" value="PROKAR_LIPOPROTEIN"/>
    <property type="match status" value="1"/>
</dbReference>